<name>A0ABP6ZCT3_9ACTN</name>
<feature type="transmembrane region" description="Helical" evidence="2">
    <location>
        <begin position="61"/>
        <end position="84"/>
    </location>
</feature>
<gene>
    <name evidence="3" type="ORF">GCM10022223_20880</name>
</gene>
<sequence length="138" mass="15105">MRVRWPGRSGPDRSAARDFRPGEKTERGDVKTFWTRFIEDVLGDEKKTDDLVRLLRVVRGLVLGALAIGAVVVVTVSVAALFIMSNVPVEGVPKQTPYVIGGVSAVSLIATLVQTVRRRRKRAPAKREAIEQEPKGSG</sequence>
<dbReference type="Proteomes" id="UP001501074">
    <property type="component" value="Unassembled WGS sequence"/>
</dbReference>
<evidence type="ECO:0000313" key="4">
    <source>
        <dbReference type="Proteomes" id="UP001501074"/>
    </source>
</evidence>
<evidence type="ECO:0000313" key="3">
    <source>
        <dbReference type="EMBL" id="GAA3604991.1"/>
    </source>
</evidence>
<keyword evidence="2" id="KW-1133">Transmembrane helix</keyword>
<keyword evidence="2" id="KW-0472">Membrane</keyword>
<reference evidence="4" key="1">
    <citation type="journal article" date="2019" name="Int. J. Syst. Evol. Microbiol.">
        <title>The Global Catalogue of Microorganisms (GCM) 10K type strain sequencing project: providing services to taxonomists for standard genome sequencing and annotation.</title>
        <authorList>
            <consortium name="The Broad Institute Genomics Platform"/>
            <consortium name="The Broad Institute Genome Sequencing Center for Infectious Disease"/>
            <person name="Wu L."/>
            <person name="Ma J."/>
        </authorList>
    </citation>
    <scope>NUCLEOTIDE SEQUENCE [LARGE SCALE GENOMIC DNA]</scope>
    <source>
        <strain evidence="4">JCM 16902</strain>
    </source>
</reference>
<keyword evidence="2" id="KW-0812">Transmembrane</keyword>
<feature type="compositionally biased region" description="Basic and acidic residues" evidence="1">
    <location>
        <begin position="10"/>
        <end position="23"/>
    </location>
</feature>
<feature type="transmembrane region" description="Helical" evidence="2">
    <location>
        <begin position="96"/>
        <end position="116"/>
    </location>
</feature>
<dbReference type="EMBL" id="BAAAZO010000003">
    <property type="protein sequence ID" value="GAA3604991.1"/>
    <property type="molecule type" value="Genomic_DNA"/>
</dbReference>
<evidence type="ECO:0008006" key="5">
    <source>
        <dbReference type="Google" id="ProtNLM"/>
    </source>
</evidence>
<accession>A0ABP6ZCT3</accession>
<evidence type="ECO:0000256" key="1">
    <source>
        <dbReference type="SAM" id="MobiDB-lite"/>
    </source>
</evidence>
<comment type="caution">
    <text evidence="3">The sequence shown here is derived from an EMBL/GenBank/DDBJ whole genome shotgun (WGS) entry which is preliminary data.</text>
</comment>
<evidence type="ECO:0000256" key="2">
    <source>
        <dbReference type="SAM" id="Phobius"/>
    </source>
</evidence>
<protein>
    <recommendedName>
        <fullName evidence="5">Superfamily III holin-X</fullName>
    </recommendedName>
</protein>
<organism evidence="3 4">
    <name type="scientific">Kineosporia mesophila</name>
    <dbReference type="NCBI Taxonomy" id="566012"/>
    <lineage>
        <taxon>Bacteria</taxon>
        <taxon>Bacillati</taxon>
        <taxon>Actinomycetota</taxon>
        <taxon>Actinomycetes</taxon>
        <taxon>Kineosporiales</taxon>
        <taxon>Kineosporiaceae</taxon>
        <taxon>Kineosporia</taxon>
    </lineage>
</organism>
<proteinExistence type="predicted"/>
<keyword evidence="4" id="KW-1185">Reference proteome</keyword>
<feature type="region of interest" description="Disordered" evidence="1">
    <location>
        <begin position="1"/>
        <end position="23"/>
    </location>
</feature>